<dbReference type="WormBase" id="SRAE_2000138800">
    <property type="protein sequence ID" value="SRP10417"/>
    <property type="gene ID" value="WBGene00261592"/>
</dbReference>
<reference evidence="1 2" key="1">
    <citation type="submission" date="2014-09" db="EMBL/GenBank/DDBJ databases">
        <authorList>
            <person name="Martin A.A."/>
        </authorList>
    </citation>
    <scope>NUCLEOTIDE SEQUENCE</scope>
    <source>
        <strain evidence="2">ED321</strain>
        <strain evidence="1">ED321 Heterogonic</strain>
    </source>
</reference>
<dbReference type="RefSeq" id="XP_024505921.1">
    <property type="nucleotide sequence ID" value="XM_024652334.1"/>
</dbReference>
<reference evidence="3" key="2">
    <citation type="submission" date="2020-12" db="UniProtKB">
        <authorList>
            <consortium name="WormBaseParasite"/>
        </authorList>
    </citation>
    <scope>IDENTIFICATION</scope>
</reference>
<evidence type="ECO:0000313" key="3">
    <source>
        <dbReference type="WBParaSite" id="SRAE_2000138800.1"/>
    </source>
</evidence>
<evidence type="ECO:0000313" key="2">
    <source>
        <dbReference type="Proteomes" id="UP000035682"/>
    </source>
</evidence>
<dbReference type="GeneID" id="36379086"/>
<dbReference type="Proteomes" id="UP000035682">
    <property type="component" value="Unplaced"/>
</dbReference>
<dbReference type="WBParaSite" id="SRAE_2000138800.1">
    <property type="protein sequence ID" value="SRAE_2000138800.1"/>
    <property type="gene ID" value="WBGene00261592"/>
</dbReference>
<dbReference type="AlphaFoldDB" id="A0A090LAE0"/>
<name>A0A090LAE0_STRRB</name>
<organism evidence="1">
    <name type="scientific">Strongyloides ratti</name>
    <name type="common">Parasitic roundworm</name>
    <dbReference type="NCBI Taxonomy" id="34506"/>
    <lineage>
        <taxon>Eukaryota</taxon>
        <taxon>Metazoa</taxon>
        <taxon>Ecdysozoa</taxon>
        <taxon>Nematoda</taxon>
        <taxon>Chromadorea</taxon>
        <taxon>Rhabditida</taxon>
        <taxon>Tylenchina</taxon>
        <taxon>Panagrolaimomorpha</taxon>
        <taxon>Strongyloidoidea</taxon>
        <taxon>Strongyloididae</taxon>
        <taxon>Strongyloides</taxon>
    </lineage>
</organism>
<sequence length="422" mass="47737">MSEKNKLCCTLTPIRKDVIINEITKKISELCNDTQNTENKIYFVKEEEKGDVIGNTIRDVLLDYEKYFIQLIAKEKDFFNSKMIDNAFVSRILCDSKFRDSNIDFNNIVKKYNLTLDKESEKDELNSLSSSHSSSSSLLLSSYHSTSSNTNTTLNNLKLDDLASKVADEILRKMPSQESSNEMLKALITEIGNICKQPRNVISNQQIDTGVQTFFSPSMTNDILKLNKNDNLNEKELKNVALQTSIITTTTEEGLSSTSKHSQDTLSSFNIPSNILSSEDSSTISKNHSPGQIDFKNIHNNHDFIVYEVNIDGSIANVNKNNVYNLDDIPRKKRYSPNDKNYESERNFSSTTLNRDREKYILKIEEIQLDSTDNENISEYNNIASKDNTSVCSKNKNIKRLLDNGSTTTTTLSSISSIPNSI</sequence>
<gene>
    <name evidence="1 3 4" type="ORF">SRAE_2000138800</name>
</gene>
<evidence type="ECO:0000313" key="1">
    <source>
        <dbReference type="EMBL" id="CEF66721.1"/>
    </source>
</evidence>
<keyword evidence="2" id="KW-1185">Reference proteome</keyword>
<protein>
    <submittedName>
        <fullName evidence="1 3">Uncharacterized protein</fullName>
    </submittedName>
</protein>
<accession>A0A090LAE0</accession>
<dbReference type="EMBL" id="LN609529">
    <property type="protein sequence ID" value="CEF66721.1"/>
    <property type="molecule type" value="Genomic_DNA"/>
</dbReference>
<proteinExistence type="predicted"/>
<dbReference type="CTD" id="36379086"/>
<evidence type="ECO:0000313" key="4">
    <source>
        <dbReference type="WormBase" id="SRAE_2000138800"/>
    </source>
</evidence>